<dbReference type="OrthoDB" id="6123450at2759"/>
<evidence type="ECO:0000256" key="4">
    <source>
        <dbReference type="ARBA" id="ARBA00022801"/>
    </source>
</evidence>
<evidence type="ECO:0000256" key="7">
    <source>
        <dbReference type="ARBA" id="ARBA00023295"/>
    </source>
</evidence>
<evidence type="ECO:0000256" key="10">
    <source>
        <dbReference type="PIRSR" id="PIRSR001031-1"/>
    </source>
</evidence>
<comment type="caution">
    <text evidence="14">The sequence shown here is derived from an EMBL/GenBank/DDBJ whole genome shotgun (WGS) entry which is preliminary data.</text>
</comment>
<dbReference type="PROSITE" id="PS00820">
    <property type="entry name" value="GLUCOAMYLASE"/>
    <property type="match status" value="1"/>
</dbReference>
<dbReference type="EC" id="3.2.1.3" evidence="9"/>
<comment type="catalytic activity">
    <reaction evidence="1 9">
        <text>Hydrolysis of terminal (1-&gt;4)-linked alpha-D-glucose residues successively from non-reducing ends of the chains with release of beta-D-glucose.</text>
        <dbReference type="EC" id="3.2.1.3"/>
    </reaction>
</comment>
<keyword evidence="8 9" id="KW-0624">Polysaccharide degradation</keyword>
<evidence type="ECO:0000256" key="8">
    <source>
        <dbReference type="ARBA" id="ARBA00023326"/>
    </source>
</evidence>
<dbReference type="AlphaFoldDB" id="A0A8H7PUR0"/>
<dbReference type="PROSITE" id="PS51166">
    <property type="entry name" value="CBM20"/>
    <property type="match status" value="1"/>
</dbReference>
<dbReference type="EMBL" id="JAEPQZ010000006">
    <property type="protein sequence ID" value="KAG2180265.1"/>
    <property type="molecule type" value="Genomic_DNA"/>
</dbReference>
<feature type="active site" description="Proton donor" evidence="10">
    <location>
        <position position="199"/>
    </location>
</feature>
<dbReference type="Gene3D" id="2.60.40.10">
    <property type="entry name" value="Immunoglobulins"/>
    <property type="match status" value="1"/>
</dbReference>
<gene>
    <name evidence="14" type="ORF">INT43_004054</name>
</gene>
<dbReference type="InterPro" id="IPR008928">
    <property type="entry name" value="6-hairpin_glycosidase_sf"/>
</dbReference>
<dbReference type="InterPro" id="IPR046966">
    <property type="entry name" value="Glucoamylase_active_site"/>
</dbReference>
<keyword evidence="4 9" id="KW-0378">Hydrolase</keyword>
<evidence type="ECO:0000256" key="6">
    <source>
        <dbReference type="ARBA" id="ARBA00023277"/>
    </source>
</evidence>
<dbReference type="Pfam" id="PF00686">
    <property type="entry name" value="CBM_20"/>
    <property type="match status" value="1"/>
</dbReference>
<dbReference type="InterPro" id="IPR000165">
    <property type="entry name" value="Glucoamylase"/>
</dbReference>
<evidence type="ECO:0000256" key="5">
    <source>
        <dbReference type="ARBA" id="ARBA00023180"/>
    </source>
</evidence>
<dbReference type="Proteomes" id="UP000654370">
    <property type="component" value="Unassembled WGS sequence"/>
</dbReference>
<feature type="signal peptide" evidence="12">
    <location>
        <begin position="1"/>
        <end position="19"/>
    </location>
</feature>
<dbReference type="Gene3D" id="1.50.10.10">
    <property type="match status" value="1"/>
</dbReference>
<keyword evidence="7 9" id="KW-0326">Glycosidase</keyword>
<keyword evidence="15" id="KW-1185">Reference proteome</keyword>
<evidence type="ECO:0000259" key="13">
    <source>
        <dbReference type="PROSITE" id="PS51166"/>
    </source>
</evidence>
<dbReference type="GO" id="GO:2001070">
    <property type="term" value="F:starch binding"/>
    <property type="evidence" value="ECO:0007669"/>
    <property type="project" value="InterPro"/>
</dbReference>
<feature type="chain" id="PRO_5034323910" description="Glucoamylase" evidence="12">
    <location>
        <begin position="20"/>
        <end position="593"/>
    </location>
</feature>
<reference evidence="14" key="1">
    <citation type="submission" date="2020-12" db="EMBL/GenBank/DDBJ databases">
        <title>Metabolic potential, ecology and presence of endohyphal bacteria is reflected in genomic diversity of Mucoromycotina.</title>
        <authorList>
            <person name="Muszewska A."/>
            <person name="Okrasinska A."/>
            <person name="Steczkiewicz K."/>
            <person name="Drgas O."/>
            <person name="Orlowska M."/>
            <person name="Perlinska-Lenart U."/>
            <person name="Aleksandrzak-Piekarczyk T."/>
            <person name="Szatraj K."/>
            <person name="Zielenkiewicz U."/>
            <person name="Pilsyk S."/>
            <person name="Malc E."/>
            <person name="Mieczkowski P."/>
            <person name="Kruszewska J.S."/>
            <person name="Biernat P."/>
            <person name="Pawlowska J."/>
        </authorList>
    </citation>
    <scope>NUCLEOTIDE SEQUENCE</scope>
    <source>
        <strain evidence="14">WA0000067209</strain>
    </source>
</reference>
<sequence length="593" mass="64350">MKITALLPVLACLGRLASASPTASSSNSYLTKEDPIALKRIMDNIGPNLGASPGIVVASPSTEDPNYLYTWTRDAALTVKSLVDRVAAGSDKNLISTIEAYIKVQGALQHIPNISGNFSDLSGLGEPKFNINATEFTGSWGRPQRDGPALRATAFVAYGNYALKHGNSAFVTKTLWPILKNDLDYVTKYWNLTGYDLWEETMGSSFFTIGASYRALTEGAKFASKLGHSSSSYVNQAENVLCYLQSFWDKSSNAIDADIANGGIMRVVDSGTTVGIIHGFDYKAGCDATTFQPCSDRALAHHYNLVSTFRPLYPLNNGKTVGEAVAIGRYAYDVYYSGNPWYLTTLAAAEQLYDALYVWKRQGNLEITDISLDFFSQFGIHVKTGTYKSSSSTFKHLVTNIEKYADGFVEIVAKYTPSDGRLHEQFSGWNGTAVSAKDLTWSYASVLTTKAAKGGSVPASWGATSIKVPHGKCKFGPEHTVNNDIIDVKFSITDTNLTSSFGTSNIYVVGNISELGGWSTSAAVELHGVSDSYGLFSTIIKLPPSTAFEYKFIEKLNCDEAPVTWENYPGGGNREAKTPSKGSLTLPKATFEY</sequence>
<keyword evidence="6 9" id="KW-0119">Carbohydrate metabolism</keyword>
<dbReference type="GO" id="GO:0000272">
    <property type="term" value="P:polysaccharide catabolic process"/>
    <property type="evidence" value="ECO:0007669"/>
    <property type="project" value="UniProtKB-KW"/>
</dbReference>
<accession>A0A8H7PUR0</accession>
<dbReference type="PRINTS" id="PR00736">
    <property type="entry name" value="GLHYDRLASE15"/>
</dbReference>
<evidence type="ECO:0000256" key="12">
    <source>
        <dbReference type="SAM" id="SignalP"/>
    </source>
</evidence>
<dbReference type="SUPFAM" id="SSF48208">
    <property type="entry name" value="Six-hairpin glycosidases"/>
    <property type="match status" value="1"/>
</dbReference>
<dbReference type="InterPro" id="IPR013784">
    <property type="entry name" value="Carb-bd-like_fold"/>
</dbReference>
<dbReference type="InterPro" id="IPR008291">
    <property type="entry name" value="Glucoamylase_SBD"/>
</dbReference>
<dbReference type="InterPro" id="IPR013783">
    <property type="entry name" value="Ig-like_fold"/>
</dbReference>
<evidence type="ECO:0000256" key="11">
    <source>
        <dbReference type="PIRSR" id="PIRSR001031-2"/>
    </source>
</evidence>
<dbReference type="PANTHER" id="PTHR31616:SF12">
    <property type="entry name" value="GLUCOAMYLASE"/>
    <property type="match status" value="1"/>
</dbReference>
<dbReference type="InterPro" id="IPR011613">
    <property type="entry name" value="GH15-like"/>
</dbReference>
<keyword evidence="3 12" id="KW-0732">Signal</keyword>
<proteinExistence type="inferred from homology"/>
<dbReference type="SMART" id="SM01065">
    <property type="entry name" value="CBM_2"/>
    <property type="match status" value="1"/>
</dbReference>
<feature type="active site" description="Proton acceptor" evidence="10">
    <location>
        <position position="196"/>
    </location>
</feature>
<protein>
    <recommendedName>
        <fullName evidence="9">Glucoamylase</fullName>
        <ecNumber evidence="9">3.2.1.3</ecNumber>
    </recommendedName>
    <alternativeName>
        <fullName evidence="9">1,4-alpha-D-glucan glucohydrolase</fullName>
    </alternativeName>
    <alternativeName>
        <fullName evidence="9">Glucan 1,4-alpha-glucosidase</fullName>
    </alternativeName>
</protein>
<dbReference type="FunFam" id="1.50.10.10:FF:000018">
    <property type="entry name" value="Glucoamylase"/>
    <property type="match status" value="1"/>
</dbReference>
<name>A0A8H7PUR0_MORIS</name>
<dbReference type="InterPro" id="IPR012341">
    <property type="entry name" value="6hp_glycosidase-like_sf"/>
</dbReference>
<organism evidence="14 15">
    <name type="scientific">Mortierella isabellina</name>
    <name type="common">Filamentous fungus</name>
    <name type="synonym">Umbelopsis isabellina</name>
    <dbReference type="NCBI Taxonomy" id="91625"/>
    <lineage>
        <taxon>Eukaryota</taxon>
        <taxon>Fungi</taxon>
        <taxon>Fungi incertae sedis</taxon>
        <taxon>Mucoromycota</taxon>
        <taxon>Mucoromycotina</taxon>
        <taxon>Umbelopsidomycetes</taxon>
        <taxon>Umbelopsidales</taxon>
        <taxon>Umbelopsidaceae</taxon>
        <taxon>Umbelopsis</taxon>
    </lineage>
</organism>
<dbReference type="SUPFAM" id="SSF49452">
    <property type="entry name" value="Starch-binding domain-like"/>
    <property type="match status" value="1"/>
</dbReference>
<evidence type="ECO:0000256" key="1">
    <source>
        <dbReference type="ARBA" id="ARBA00001863"/>
    </source>
</evidence>
<evidence type="ECO:0000256" key="9">
    <source>
        <dbReference type="PIRNR" id="PIRNR001031"/>
    </source>
</evidence>
<evidence type="ECO:0000256" key="2">
    <source>
        <dbReference type="ARBA" id="ARBA00006188"/>
    </source>
</evidence>
<feature type="binding site" evidence="11">
    <location>
        <position position="140"/>
    </location>
    <ligand>
        <name>substrate</name>
    </ligand>
</feature>
<comment type="similarity">
    <text evidence="2 9">Belongs to the glycosyl hydrolase 15 family.</text>
</comment>
<feature type="domain" description="CBM20" evidence="13">
    <location>
        <begin position="480"/>
        <end position="593"/>
    </location>
</feature>
<dbReference type="GO" id="GO:0000324">
    <property type="term" value="C:fungal-type vacuole"/>
    <property type="evidence" value="ECO:0007669"/>
    <property type="project" value="TreeGrafter"/>
</dbReference>
<dbReference type="GO" id="GO:0004339">
    <property type="term" value="F:glucan 1,4-alpha-glucosidase activity"/>
    <property type="evidence" value="ECO:0007669"/>
    <property type="project" value="UniProtKB-EC"/>
</dbReference>
<dbReference type="InterPro" id="IPR002044">
    <property type="entry name" value="CBM20"/>
</dbReference>
<dbReference type="PANTHER" id="PTHR31616">
    <property type="entry name" value="TREHALASE"/>
    <property type="match status" value="1"/>
</dbReference>
<evidence type="ECO:0000313" key="14">
    <source>
        <dbReference type="EMBL" id="KAG2180265.1"/>
    </source>
</evidence>
<dbReference type="PIRSF" id="PIRSF001031">
    <property type="entry name" value="Glu-a-glcsd_SBD"/>
    <property type="match status" value="1"/>
</dbReference>
<dbReference type="Pfam" id="PF00723">
    <property type="entry name" value="Glyco_hydro_15"/>
    <property type="match status" value="1"/>
</dbReference>
<keyword evidence="5" id="KW-0325">Glycoprotein</keyword>
<evidence type="ECO:0000313" key="15">
    <source>
        <dbReference type="Proteomes" id="UP000654370"/>
    </source>
</evidence>
<evidence type="ECO:0000256" key="3">
    <source>
        <dbReference type="ARBA" id="ARBA00022729"/>
    </source>
</evidence>